<name>A0A1G4I3A6_TRYEQ</name>
<evidence type="ECO:0000313" key="3">
    <source>
        <dbReference type="Proteomes" id="UP000195570"/>
    </source>
</evidence>
<evidence type="ECO:0008006" key="4">
    <source>
        <dbReference type="Google" id="ProtNLM"/>
    </source>
</evidence>
<accession>A0A1G4I3A6</accession>
<dbReference type="Gene3D" id="1.10.470.10">
    <property type="entry name" value="Variant Surface Glycoprotein, subunit A, domain 2"/>
    <property type="match status" value="1"/>
</dbReference>
<protein>
    <recommendedName>
        <fullName evidence="4">Variant surface glycoprotein (VSG)</fullName>
    </recommendedName>
</protein>
<dbReference type="RefSeq" id="XP_067077679.1">
    <property type="nucleotide sequence ID" value="XM_067221578.1"/>
</dbReference>
<keyword evidence="1" id="KW-0732">Signal</keyword>
<dbReference type="GeneID" id="92382258"/>
<dbReference type="Proteomes" id="UP000195570">
    <property type="component" value="Unassembled WGS sequence"/>
</dbReference>
<organism evidence="2 3">
    <name type="scientific">Trypanosoma equiperdum</name>
    <dbReference type="NCBI Taxonomy" id="5694"/>
    <lineage>
        <taxon>Eukaryota</taxon>
        <taxon>Discoba</taxon>
        <taxon>Euglenozoa</taxon>
        <taxon>Kinetoplastea</taxon>
        <taxon>Metakinetoplastina</taxon>
        <taxon>Trypanosomatida</taxon>
        <taxon>Trypanosomatidae</taxon>
        <taxon>Trypanosoma</taxon>
    </lineage>
</organism>
<dbReference type="EMBL" id="CZPT02000519">
    <property type="protein sequence ID" value="SCU66209.1"/>
    <property type="molecule type" value="Genomic_DNA"/>
</dbReference>
<keyword evidence="3" id="KW-1185">Reference proteome</keyword>
<dbReference type="AlphaFoldDB" id="A0A1G4I3A6"/>
<sequence>MANLLYLMLLAAPLATMANADTADEMGHAIAGPCAEAQFTAAVADELETRIASAEAAAQEMQRQIAAWQLFAQKKQNSTAAKAAQALAIYFTDRLAEAEAKNAQHLTTLRQATTILNRRTGATLALGEIQSSGQVTIGTARGHANADLQAYYTGTAYGHTVPITPQDIQTAKCNLKQANGDALHGKRMALHKARSIKLLKDELFAPKPTILQAACKNPAGGVTNLGKGNCGQDASITTATAGLGIATANNPTTHDKPAAHQIYKDAEGADTCAPYTAQTKLTVPLKARVAEALCKVGKLKLETIQTAADVAPEQLKGNPEFQIIVSQLLTKPGENLDPNKDSDKPKLDKIITDIYSESKDTFQANFVTKVNSEPIKFKIGSLEQDTAIGDSVKT</sequence>
<comment type="caution">
    <text evidence="2">The sequence shown here is derived from an EMBL/GenBank/DDBJ whole genome shotgun (WGS) entry which is preliminary data.</text>
</comment>
<dbReference type="VEuPathDB" id="TriTrypDB:TEOVI_000832400"/>
<proteinExistence type="predicted"/>
<dbReference type="SUPFAM" id="SSF58087">
    <property type="entry name" value="Variant surface glycoprotein (N-terminal domain)"/>
    <property type="match status" value="1"/>
</dbReference>
<feature type="signal peptide" evidence="1">
    <location>
        <begin position="1"/>
        <end position="20"/>
    </location>
</feature>
<reference evidence="2" key="1">
    <citation type="submission" date="2016-09" db="EMBL/GenBank/DDBJ databases">
        <authorList>
            <person name="Hebert L."/>
            <person name="Moumen B."/>
        </authorList>
    </citation>
    <scope>NUCLEOTIDE SEQUENCE [LARGE SCALE GENOMIC DNA]</scope>
    <source>
        <strain evidence="2">OVI</strain>
    </source>
</reference>
<evidence type="ECO:0000256" key="1">
    <source>
        <dbReference type="SAM" id="SignalP"/>
    </source>
</evidence>
<evidence type="ECO:0000313" key="2">
    <source>
        <dbReference type="EMBL" id="SCU66209.1"/>
    </source>
</evidence>
<feature type="chain" id="PRO_5009235155" description="Variant surface glycoprotein (VSG)" evidence="1">
    <location>
        <begin position="21"/>
        <end position="394"/>
    </location>
</feature>
<gene>
    <name evidence="2" type="ORF">TEOVI_000832400</name>
</gene>